<dbReference type="PANTHER" id="PTHR43781">
    <property type="entry name" value="SACCHAROPINE DEHYDROGENASE"/>
    <property type="match status" value="1"/>
</dbReference>
<evidence type="ECO:0000313" key="2">
    <source>
        <dbReference type="EMBL" id="MFC5747588.1"/>
    </source>
</evidence>
<keyword evidence="3" id="KW-1185">Reference proteome</keyword>
<feature type="domain" description="Saccharopine dehydrogenase NADP binding" evidence="1">
    <location>
        <begin position="6"/>
        <end position="114"/>
    </location>
</feature>
<gene>
    <name evidence="2" type="ORF">ACFPZN_18320</name>
</gene>
<reference evidence="3" key="1">
    <citation type="journal article" date="2019" name="Int. J. Syst. Evol. Microbiol.">
        <title>The Global Catalogue of Microorganisms (GCM) 10K type strain sequencing project: providing services to taxonomists for standard genome sequencing and annotation.</title>
        <authorList>
            <consortium name="The Broad Institute Genomics Platform"/>
            <consortium name="The Broad Institute Genome Sequencing Center for Infectious Disease"/>
            <person name="Wu L."/>
            <person name="Ma J."/>
        </authorList>
    </citation>
    <scope>NUCLEOTIDE SEQUENCE [LARGE SCALE GENOMIC DNA]</scope>
    <source>
        <strain evidence="3">KCTC 42087</strain>
    </source>
</reference>
<dbReference type="Pfam" id="PF03435">
    <property type="entry name" value="Sacchrp_dh_NADP"/>
    <property type="match status" value="1"/>
</dbReference>
<dbReference type="RefSeq" id="WP_378283206.1">
    <property type="nucleotide sequence ID" value="NZ_JBHSON010000023.1"/>
</dbReference>
<proteinExistence type="predicted"/>
<evidence type="ECO:0000313" key="3">
    <source>
        <dbReference type="Proteomes" id="UP001596074"/>
    </source>
</evidence>
<comment type="caution">
    <text evidence="2">The sequence shown here is derived from an EMBL/GenBank/DDBJ whole genome shotgun (WGS) entry which is preliminary data.</text>
</comment>
<dbReference type="Proteomes" id="UP001596074">
    <property type="component" value="Unassembled WGS sequence"/>
</dbReference>
<dbReference type="InterPro" id="IPR005097">
    <property type="entry name" value="Sacchrp_dh_NADP-bd"/>
</dbReference>
<dbReference type="PANTHER" id="PTHR43781:SF1">
    <property type="entry name" value="SACCHAROPINE DEHYDROGENASE"/>
    <property type="match status" value="1"/>
</dbReference>
<accession>A0ABW0ZZ53</accession>
<dbReference type="Gene3D" id="3.40.50.720">
    <property type="entry name" value="NAD(P)-binding Rossmann-like Domain"/>
    <property type="match status" value="1"/>
</dbReference>
<dbReference type="InterPro" id="IPR036291">
    <property type="entry name" value="NAD(P)-bd_dom_sf"/>
</dbReference>
<evidence type="ECO:0000259" key="1">
    <source>
        <dbReference type="Pfam" id="PF03435"/>
    </source>
</evidence>
<name>A0ABW0ZZ53_9ACTN</name>
<dbReference type="EMBL" id="JBHSON010000023">
    <property type="protein sequence ID" value="MFC5747588.1"/>
    <property type="molecule type" value="Genomic_DNA"/>
</dbReference>
<protein>
    <submittedName>
        <fullName evidence="2">Saccharopine dehydrogenase NADP-binding domain-containing protein</fullName>
    </submittedName>
</protein>
<organism evidence="2 3">
    <name type="scientific">Actinomadura rugatobispora</name>
    <dbReference type="NCBI Taxonomy" id="1994"/>
    <lineage>
        <taxon>Bacteria</taxon>
        <taxon>Bacillati</taxon>
        <taxon>Actinomycetota</taxon>
        <taxon>Actinomycetes</taxon>
        <taxon>Streptosporangiales</taxon>
        <taxon>Thermomonosporaceae</taxon>
        <taxon>Actinomadura</taxon>
    </lineage>
</organism>
<sequence length="361" mass="37481">MTAPLIAIYGAYGHTGRLVAAELLERGRRIVLSGRDATALDDLAAHLRTTLDDPARVHVHPAALDDTAALHELTSNARVLVHCAGPFSQTGGPLATAATATGCHYIDHAIEAHHVKRLFDAHAGPARDAGIVMIPGLSFYGGLGDLLASAVAHRRHAPGGTAPAERIIVGYAVSGWRLTTGAKNTAAQLFAETERITFTGGALHTGYLEPRNAVFPFPPPLGPRTMIAPLPSFETITIPRHVPTRNVDLMLTAATFQEDGAFDSEDADADTRAATDFTVAVQAVAPEGPGASGHLTGRDLWRAAALASVEAAVRIADGQGPTATGVLSPAEAFPAAPFLRDLEDLGAFTLHLPAAAADGNG</sequence>
<dbReference type="SUPFAM" id="SSF51735">
    <property type="entry name" value="NAD(P)-binding Rossmann-fold domains"/>
    <property type="match status" value="1"/>
</dbReference>